<feature type="transmembrane region" description="Helical" evidence="2">
    <location>
        <begin position="73"/>
        <end position="91"/>
    </location>
</feature>
<sequence>MVTSARMTAKEELQRLEDERVNMRAEAEAPFRTLRLVIFGFSVASAGVGTLISLPQLAGALNGGRNAMQVDDVLTNLAINIGAVTIFAFLFRQDWKAREKQLVRLGRESALASQRVLLANGKRRTLRDLQGTSRCVLLAGTPSQVAASLAAAEPYREQLLQRGVFIVPVPIFDEPASSSGSGGDEQQGQQQQAAATIPPLERGDLRWRGEAQQLQGYKQWFQDQLSFSSSKVTSDTGLYVGLRLDGRVRASGMGGAPWARMVAELAPLEGESKWAGMLDGFDGDSAPR</sequence>
<dbReference type="Pfam" id="PF11998">
    <property type="entry name" value="DUF3493"/>
    <property type="match status" value="1"/>
</dbReference>
<dbReference type="PANTHER" id="PTHR35498:SF1">
    <property type="entry name" value="LOW PSII ACCUMULATION-LIKE PROTEIN"/>
    <property type="match status" value="1"/>
</dbReference>
<keyword evidence="2" id="KW-1133">Transmembrane helix</keyword>
<reference evidence="3 4" key="1">
    <citation type="journal article" date="2013" name="BMC Genomics">
        <title>Reconstruction of the lipid metabolism for the microalga Monoraphidium neglectum from its genome sequence reveals characteristics suitable for biofuel production.</title>
        <authorList>
            <person name="Bogen C."/>
            <person name="Al-Dilaimi A."/>
            <person name="Albersmeier A."/>
            <person name="Wichmann J."/>
            <person name="Grundmann M."/>
            <person name="Rupp O."/>
            <person name="Lauersen K.J."/>
            <person name="Blifernez-Klassen O."/>
            <person name="Kalinowski J."/>
            <person name="Goesmann A."/>
            <person name="Mussgnug J.H."/>
            <person name="Kruse O."/>
        </authorList>
    </citation>
    <scope>NUCLEOTIDE SEQUENCE [LARGE SCALE GENOMIC DNA]</scope>
    <source>
        <strain evidence="3 4">SAG 48.87</strain>
    </source>
</reference>
<dbReference type="RefSeq" id="XP_013898296.1">
    <property type="nucleotide sequence ID" value="XM_014042842.1"/>
</dbReference>
<gene>
    <name evidence="3" type="ORF">MNEG_8687</name>
</gene>
<proteinExistence type="predicted"/>
<dbReference type="AlphaFoldDB" id="A0A0D2MEV9"/>
<keyword evidence="2" id="KW-0812">Transmembrane</keyword>
<dbReference type="OrthoDB" id="5130at2759"/>
<evidence type="ECO:0000313" key="3">
    <source>
        <dbReference type="EMBL" id="KIY99276.1"/>
    </source>
</evidence>
<organism evidence="3 4">
    <name type="scientific">Monoraphidium neglectum</name>
    <dbReference type="NCBI Taxonomy" id="145388"/>
    <lineage>
        <taxon>Eukaryota</taxon>
        <taxon>Viridiplantae</taxon>
        <taxon>Chlorophyta</taxon>
        <taxon>core chlorophytes</taxon>
        <taxon>Chlorophyceae</taxon>
        <taxon>CS clade</taxon>
        <taxon>Sphaeropleales</taxon>
        <taxon>Selenastraceae</taxon>
        <taxon>Monoraphidium</taxon>
    </lineage>
</organism>
<feature type="region of interest" description="Disordered" evidence="1">
    <location>
        <begin position="176"/>
        <end position="200"/>
    </location>
</feature>
<evidence type="ECO:0000313" key="4">
    <source>
        <dbReference type="Proteomes" id="UP000054498"/>
    </source>
</evidence>
<feature type="transmembrane region" description="Helical" evidence="2">
    <location>
        <begin position="33"/>
        <end position="53"/>
    </location>
</feature>
<protein>
    <submittedName>
        <fullName evidence="3">Uncharacterized protein</fullName>
    </submittedName>
</protein>
<name>A0A0D2MEV9_9CHLO</name>
<dbReference type="GeneID" id="25741562"/>
<evidence type="ECO:0000256" key="2">
    <source>
        <dbReference type="SAM" id="Phobius"/>
    </source>
</evidence>
<dbReference type="EMBL" id="KK101896">
    <property type="protein sequence ID" value="KIY99276.1"/>
    <property type="molecule type" value="Genomic_DNA"/>
</dbReference>
<evidence type="ECO:0000256" key="1">
    <source>
        <dbReference type="SAM" id="MobiDB-lite"/>
    </source>
</evidence>
<keyword evidence="4" id="KW-1185">Reference proteome</keyword>
<keyword evidence="2" id="KW-0472">Membrane</keyword>
<dbReference type="PANTHER" id="PTHR35498">
    <property type="entry name" value="PROTEIN LOW PSII ACCUMULATION 1, CHLOROPLASTIC"/>
    <property type="match status" value="1"/>
</dbReference>
<dbReference type="KEGG" id="mng:MNEG_8687"/>
<feature type="compositionally biased region" description="Low complexity" evidence="1">
    <location>
        <begin position="186"/>
        <end position="195"/>
    </location>
</feature>
<dbReference type="InterPro" id="IPR021883">
    <property type="entry name" value="LPA1-like"/>
</dbReference>
<dbReference type="STRING" id="145388.A0A0D2MEV9"/>
<accession>A0A0D2MEV9</accession>
<dbReference type="Proteomes" id="UP000054498">
    <property type="component" value="Unassembled WGS sequence"/>
</dbReference>